<dbReference type="PROSITE" id="PS51318">
    <property type="entry name" value="TAT"/>
    <property type="match status" value="1"/>
</dbReference>
<proteinExistence type="predicted"/>
<dbReference type="Proteomes" id="UP001595696">
    <property type="component" value="Unassembled WGS sequence"/>
</dbReference>
<gene>
    <name evidence="2" type="ORF">ACFO0B_07015</name>
</gene>
<keyword evidence="1" id="KW-0732">Signal</keyword>
<organism evidence="2 3">
    <name type="scientific">Nocardia jiangsuensis</name>
    <dbReference type="NCBI Taxonomy" id="1691563"/>
    <lineage>
        <taxon>Bacteria</taxon>
        <taxon>Bacillati</taxon>
        <taxon>Actinomycetota</taxon>
        <taxon>Actinomycetes</taxon>
        <taxon>Mycobacteriales</taxon>
        <taxon>Nocardiaceae</taxon>
        <taxon>Nocardia</taxon>
    </lineage>
</organism>
<evidence type="ECO:0000256" key="1">
    <source>
        <dbReference type="SAM" id="SignalP"/>
    </source>
</evidence>
<dbReference type="RefSeq" id="WP_378611490.1">
    <property type="nucleotide sequence ID" value="NZ_JBHSAX010000006.1"/>
</dbReference>
<protein>
    <submittedName>
        <fullName evidence="2">Uncharacterized protein</fullName>
    </submittedName>
</protein>
<feature type="signal peptide" evidence="1">
    <location>
        <begin position="1"/>
        <end position="25"/>
    </location>
</feature>
<evidence type="ECO:0000313" key="2">
    <source>
        <dbReference type="EMBL" id="MFC3961735.1"/>
    </source>
</evidence>
<name>A0ABV8DPV1_9NOCA</name>
<dbReference type="EMBL" id="JBHSAX010000006">
    <property type="protein sequence ID" value="MFC3961735.1"/>
    <property type="molecule type" value="Genomic_DNA"/>
</dbReference>
<feature type="chain" id="PRO_5046438184" evidence="1">
    <location>
        <begin position="26"/>
        <end position="214"/>
    </location>
</feature>
<reference evidence="3" key="1">
    <citation type="journal article" date="2019" name="Int. J. Syst. Evol. Microbiol.">
        <title>The Global Catalogue of Microorganisms (GCM) 10K type strain sequencing project: providing services to taxonomists for standard genome sequencing and annotation.</title>
        <authorList>
            <consortium name="The Broad Institute Genomics Platform"/>
            <consortium name="The Broad Institute Genome Sequencing Center for Infectious Disease"/>
            <person name="Wu L."/>
            <person name="Ma J."/>
        </authorList>
    </citation>
    <scope>NUCLEOTIDE SEQUENCE [LARGE SCALE GENOMIC DNA]</scope>
    <source>
        <strain evidence="3">CGMCC 4.7330</strain>
    </source>
</reference>
<keyword evidence="3" id="KW-1185">Reference proteome</keyword>
<comment type="caution">
    <text evidence="2">The sequence shown here is derived from an EMBL/GenBank/DDBJ whole genome shotgun (WGS) entry which is preliminary data.</text>
</comment>
<accession>A0ABV8DPV1</accession>
<sequence length="214" mass="22091">MHRVGSLRRLSLAVAALAAGAFALAGPAASAPESTPVIDPIAAAQQLRTVAAGNPEAVAALDRLLTDTAAIAKAGEVAAPAQPFQVPAQSDIGRGDGGSLYGNGLAFGYDGFRFAFFGGPGTIAPNQNDARLEVIWLNLATGESGTNQLIEHQDIPVDTTIRTARLSIGAGPVVAAIYGSLWHRWPMPVSAEHPDGFAYQRGTVTMPSFGAVYN</sequence>
<dbReference type="InterPro" id="IPR006311">
    <property type="entry name" value="TAT_signal"/>
</dbReference>
<evidence type="ECO:0000313" key="3">
    <source>
        <dbReference type="Proteomes" id="UP001595696"/>
    </source>
</evidence>